<keyword evidence="2" id="KW-0677">Repeat</keyword>
<evidence type="ECO:0000256" key="1">
    <source>
        <dbReference type="ARBA" id="ARBA00022574"/>
    </source>
</evidence>
<gene>
    <name evidence="4" type="ORF">QCA50_016050</name>
</gene>
<keyword evidence="3" id="KW-0812">Transmembrane</keyword>
<dbReference type="GO" id="GO:0006406">
    <property type="term" value="P:mRNA export from nucleus"/>
    <property type="evidence" value="ECO:0007669"/>
    <property type="project" value="InterPro"/>
</dbReference>
<evidence type="ECO:0000256" key="2">
    <source>
        <dbReference type="ARBA" id="ARBA00022737"/>
    </source>
</evidence>
<evidence type="ECO:0000313" key="5">
    <source>
        <dbReference type="Proteomes" id="UP001385951"/>
    </source>
</evidence>
<name>A0AAW0FTX3_9APHY</name>
<keyword evidence="3" id="KW-0472">Membrane</keyword>
<protein>
    <recommendedName>
        <fullName evidence="6">Anaphase-promoting complex subunit 4 WD40 domain-containing protein</fullName>
    </recommendedName>
</protein>
<dbReference type="InterPro" id="IPR040132">
    <property type="entry name" value="Tex1/THOC3"/>
</dbReference>
<dbReference type="AlphaFoldDB" id="A0AAW0FTX3"/>
<dbReference type="SUPFAM" id="SSF50978">
    <property type="entry name" value="WD40 repeat-like"/>
    <property type="match status" value="1"/>
</dbReference>
<dbReference type="PANTHER" id="PTHR22839">
    <property type="entry name" value="THO COMPLEX SUBUNIT 3 THO3"/>
    <property type="match status" value="1"/>
</dbReference>
<organism evidence="4 5">
    <name type="scientific">Cerrena zonata</name>
    <dbReference type="NCBI Taxonomy" id="2478898"/>
    <lineage>
        <taxon>Eukaryota</taxon>
        <taxon>Fungi</taxon>
        <taxon>Dikarya</taxon>
        <taxon>Basidiomycota</taxon>
        <taxon>Agaricomycotina</taxon>
        <taxon>Agaricomycetes</taxon>
        <taxon>Polyporales</taxon>
        <taxon>Cerrenaceae</taxon>
        <taxon>Cerrena</taxon>
    </lineage>
</organism>
<keyword evidence="1" id="KW-0853">WD repeat</keyword>
<dbReference type="PANTHER" id="PTHR22839:SF0">
    <property type="entry name" value="THO COMPLEX SUBUNIT 3"/>
    <property type="match status" value="1"/>
</dbReference>
<dbReference type="Proteomes" id="UP001385951">
    <property type="component" value="Unassembled WGS sequence"/>
</dbReference>
<comment type="caution">
    <text evidence="4">The sequence shown here is derived from an EMBL/GenBank/DDBJ whole genome shotgun (WGS) entry which is preliminary data.</text>
</comment>
<dbReference type="GO" id="GO:0000445">
    <property type="term" value="C:THO complex part of transcription export complex"/>
    <property type="evidence" value="ECO:0007669"/>
    <property type="project" value="TreeGrafter"/>
</dbReference>
<accession>A0AAW0FTX3</accession>
<dbReference type="EMBL" id="JASBNA010000046">
    <property type="protein sequence ID" value="KAK7680742.1"/>
    <property type="molecule type" value="Genomic_DNA"/>
</dbReference>
<evidence type="ECO:0008006" key="6">
    <source>
        <dbReference type="Google" id="ProtNLM"/>
    </source>
</evidence>
<reference evidence="4 5" key="1">
    <citation type="submission" date="2022-09" db="EMBL/GenBank/DDBJ databases">
        <authorList>
            <person name="Palmer J.M."/>
        </authorList>
    </citation>
    <scope>NUCLEOTIDE SEQUENCE [LARGE SCALE GENOMIC DNA]</scope>
    <source>
        <strain evidence="4 5">DSM 7382</strain>
    </source>
</reference>
<dbReference type="InterPro" id="IPR036322">
    <property type="entry name" value="WD40_repeat_dom_sf"/>
</dbReference>
<dbReference type="Gene3D" id="2.130.10.10">
    <property type="entry name" value="YVTN repeat-like/Quinoprotein amine dehydrogenase"/>
    <property type="match status" value="2"/>
</dbReference>
<proteinExistence type="predicted"/>
<evidence type="ECO:0000313" key="4">
    <source>
        <dbReference type="EMBL" id="KAK7680742.1"/>
    </source>
</evidence>
<feature type="transmembrane region" description="Helical" evidence="3">
    <location>
        <begin position="338"/>
        <end position="359"/>
    </location>
</feature>
<keyword evidence="5" id="KW-1185">Reference proteome</keyword>
<sequence length="363" mass="39777">MTLMYRPKWTFTDNLYCQSIGGLAFSPDGLYLAYSSGGQLCVLEVDRRELMVVIQGRNTGKQLSTVTALAWMPQESFHIVCTFQDGVIASITRSSDQFHLAGIDSMIRSITHIALNPTGSWLAAGGAFGISIWTTDPNKSWSFVRQLGLPQRFQANANATVEITGIHWFEPKEDQLIVSYKCHGVQIWDVSSGKVIASILTTSTSIGSSSLSPDCKTLAVAMQSGYDIHHLESRVPLVSIPHELNVPGPILFVHGGLSLLGTTKEGEICLWGSVDGEKLQTLKQSASDSWRCFAAHDKTRFLIATAVKRKIVLWEATEEGDTINSAQTDRNGQLKEHWLLMCLLSVTIALLVNVLIAMLGPRA</sequence>
<keyword evidence="3" id="KW-1133">Transmembrane helix</keyword>
<evidence type="ECO:0000256" key="3">
    <source>
        <dbReference type="SAM" id="Phobius"/>
    </source>
</evidence>
<dbReference type="InterPro" id="IPR015943">
    <property type="entry name" value="WD40/YVTN_repeat-like_dom_sf"/>
</dbReference>